<evidence type="ECO:0000256" key="4">
    <source>
        <dbReference type="ARBA" id="ARBA00023134"/>
    </source>
</evidence>
<dbReference type="PANTHER" id="PTHR10229">
    <property type="entry name" value="GTP-BINDING PROTEIN HFLX"/>
    <property type="match status" value="1"/>
</dbReference>
<dbReference type="OrthoDB" id="10268034at2759"/>
<keyword evidence="2" id="KW-0547">Nucleotide-binding</keyword>
<dbReference type="GO" id="GO:0046872">
    <property type="term" value="F:metal ion binding"/>
    <property type="evidence" value="ECO:0007669"/>
    <property type="project" value="UniProtKB-KW"/>
</dbReference>
<dbReference type="EMBL" id="LIAE01010556">
    <property type="protein sequence ID" value="PAV58861.1"/>
    <property type="molecule type" value="Genomic_DNA"/>
</dbReference>
<reference evidence="6 7" key="1">
    <citation type="journal article" date="2017" name="Curr. Biol.">
        <title>Genome architecture and evolution of a unichromosomal asexual nematode.</title>
        <authorList>
            <person name="Fradin H."/>
            <person name="Zegar C."/>
            <person name="Gutwein M."/>
            <person name="Lucas J."/>
            <person name="Kovtun M."/>
            <person name="Corcoran D."/>
            <person name="Baugh L.R."/>
            <person name="Kiontke K."/>
            <person name="Gunsalus K."/>
            <person name="Fitch D.H."/>
            <person name="Piano F."/>
        </authorList>
    </citation>
    <scope>NUCLEOTIDE SEQUENCE [LARGE SCALE GENOMIC DNA]</scope>
    <source>
        <strain evidence="6">PF1309</strain>
    </source>
</reference>
<evidence type="ECO:0000313" key="7">
    <source>
        <dbReference type="Proteomes" id="UP000218231"/>
    </source>
</evidence>
<dbReference type="Pfam" id="PF13167">
    <property type="entry name" value="GTP-bdg_N"/>
    <property type="match status" value="1"/>
</dbReference>
<dbReference type="InterPro" id="IPR006073">
    <property type="entry name" value="GTP-bd"/>
</dbReference>
<dbReference type="GO" id="GO:0005525">
    <property type="term" value="F:GTP binding"/>
    <property type="evidence" value="ECO:0007669"/>
    <property type="project" value="UniProtKB-KW"/>
</dbReference>
<evidence type="ECO:0000256" key="2">
    <source>
        <dbReference type="ARBA" id="ARBA00022741"/>
    </source>
</evidence>
<dbReference type="InterPro" id="IPR027417">
    <property type="entry name" value="P-loop_NTPase"/>
</dbReference>
<organism evidence="6 7">
    <name type="scientific">Diploscapter pachys</name>
    <dbReference type="NCBI Taxonomy" id="2018661"/>
    <lineage>
        <taxon>Eukaryota</taxon>
        <taxon>Metazoa</taxon>
        <taxon>Ecdysozoa</taxon>
        <taxon>Nematoda</taxon>
        <taxon>Chromadorea</taxon>
        <taxon>Rhabditida</taxon>
        <taxon>Rhabditina</taxon>
        <taxon>Rhabditomorpha</taxon>
        <taxon>Rhabditoidea</taxon>
        <taxon>Rhabditidae</taxon>
        <taxon>Diploscapter</taxon>
    </lineage>
</organism>
<dbReference type="InterPro" id="IPR008584">
    <property type="entry name" value="CXXC_Zn-binding_euk"/>
</dbReference>
<keyword evidence="4" id="KW-0342">GTP-binding</keyword>
<dbReference type="Gene3D" id="3.40.50.11060">
    <property type="entry name" value="GTPase HflX, N-terminal domain"/>
    <property type="match status" value="1"/>
</dbReference>
<dbReference type="InterPro" id="IPR016496">
    <property type="entry name" value="GTPase_HflX"/>
</dbReference>
<keyword evidence="1" id="KW-0479">Metal-binding</keyword>
<dbReference type="Proteomes" id="UP000218231">
    <property type="component" value="Unassembled WGS sequence"/>
</dbReference>
<dbReference type="FunFam" id="3.40.50.300:FF:000886">
    <property type="entry name" value="Putative GTP-binding protein 6"/>
    <property type="match status" value="1"/>
</dbReference>
<protein>
    <recommendedName>
        <fullName evidence="5">Hflx-type G domain-containing protein</fullName>
    </recommendedName>
</protein>
<dbReference type="AlphaFoldDB" id="A0A2A2JB55"/>
<comment type="caution">
    <text evidence="6">The sequence shown here is derived from an EMBL/GenBank/DDBJ whole genome shotgun (WGS) entry which is preliminary data.</text>
</comment>
<dbReference type="Gene3D" id="3.40.50.300">
    <property type="entry name" value="P-loop containing nucleotide triphosphate hydrolases"/>
    <property type="match status" value="1"/>
</dbReference>
<name>A0A2A2JB55_9BILA</name>
<dbReference type="PANTHER" id="PTHR10229:SF0">
    <property type="entry name" value="GTP-BINDING PROTEIN 6-RELATED"/>
    <property type="match status" value="1"/>
</dbReference>
<dbReference type="PROSITE" id="PS51705">
    <property type="entry name" value="G_HFLX"/>
    <property type="match status" value="1"/>
</dbReference>
<dbReference type="InterPro" id="IPR042108">
    <property type="entry name" value="GTPase_HflX_N_sf"/>
</dbReference>
<evidence type="ECO:0000256" key="1">
    <source>
        <dbReference type="ARBA" id="ARBA00022723"/>
    </source>
</evidence>
<dbReference type="GO" id="GO:0043022">
    <property type="term" value="F:ribosome binding"/>
    <property type="evidence" value="ECO:0007669"/>
    <property type="project" value="TreeGrafter"/>
</dbReference>
<feature type="domain" description="Hflx-type G" evidence="5">
    <location>
        <begin position="230"/>
        <end position="392"/>
    </location>
</feature>
<accession>A0A2A2JB55</accession>
<keyword evidence="7" id="KW-1185">Reference proteome</keyword>
<dbReference type="InterPro" id="IPR030394">
    <property type="entry name" value="G_HFLX_dom"/>
</dbReference>
<dbReference type="PRINTS" id="PR00326">
    <property type="entry name" value="GTP1OBG"/>
</dbReference>
<keyword evidence="3" id="KW-0460">Magnesium</keyword>
<dbReference type="STRING" id="2018661.A0A2A2JB55"/>
<evidence type="ECO:0000256" key="3">
    <source>
        <dbReference type="ARBA" id="ARBA00022842"/>
    </source>
</evidence>
<dbReference type="SUPFAM" id="SSF52540">
    <property type="entry name" value="P-loop containing nucleoside triphosphate hydrolases"/>
    <property type="match status" value="1"/>
</dbReference>
<dbReference type="Pfam" id="PF05907">
    <property type="entry name" value="CXXC_Zn-b_euk"/>
    <property type="match status" value="1"/>
</dbReference>
<dbReference type="Pfam" id="PF01926">
    <property type="entry name" value="MMR_HSR1"/>
    <property type="match status" value="1"/>
</dbReference>
<dbReference type="CDD" id="cd01878">
    <property type="entry name" value="HflX"/>
    <property type="match status" value="1"/>
</dbReference>
<evidence type="ECO:0000313" key="6">
    <source>
        <dbReference type="EMBL" id="PAV58861.1"/>
    </source>
</evidence>
<proteinExistence type="predicted"/>
<dbReference type="GO" id="GO:0005737">
    <property type="term" value="C:cytoplasm"/>
    <property type="evidence" value="ECO:0007669"/>
    <property type="project" value="TreeGrafter"/>
</dbReference>
<evidence type="ECO:0000259" key="5">
    <source>
        <dbReference type="PROSITE" id="PS51705"/>
    </source>
</evidence>
<dbReference type="InterPro" id="IPR025121">
    <property type="entry name" value="GTPase_HflX_N"/>
</dbReference>
<gene>
    <name evidence="6" type="ORF">WR25_08861</name>
</gene>
<sequence length="608" mass="69463">MRLCRVMRCISPSIRHVADGDGWMQTTSHDSGHNVLVIHPKIRWGKFSPSKLKDPQRQLDEAVTLVNTLPRFRVVQSEMIAVDYHTKKKTIWGSGNVRNIRKMAAENRATAVMVNIDSLTPMQQQGLYEEWNMPVYDRYNIVMEIFKFYAQTEEARLQIKLAEIPYIRNRLFFMLSSPCDPTILHVHKDDTNRSDFMEALRMREQKLRKKIEEVKAQNIERMEKQRNVYPLVAIVGYTNAGKTSLAKRLTGAESLVPKDRLFATLDTTRHFARLPSGRKICLTDTIGFLSDLPIHLIDAFEATLAHVKKADLIIHIRDISHPDWRAQSEDVERTLKSIGVENLEEQVIAIDNKIDRPEADPEAEGDMQISCTTGEGMEELIGEIDKEVQIVTGSRPITLRLSPGSAAAQYLYSNAFVREQPEDDGAGKLIFRVIISAEEMPFLSMDLKCNMTGITNLTPNDPINFRWHLKVEMKCTNCGEQPDHWQYVVANEILDIPGSRGEANLVEKCKLCGRQNTLSIVEDSYGTYKAEQNEKWQPMVTFDCRGVEPCDFDPRNDWVAEGTETGTPFNDIDLTEKSWADYDEKASESTEIQDWEIRFSHVKPPGKK</sequence>
<dbReference type="SUPFAM" id="SSF141678">
    <property type="entry name" value="MAL13P1.257-like"/>
    <property type="match status" value="1"/>
</dbReference>